<dbReference type="HOGENOM" id="CLU_1894910_0_0_11"/>
<accession>D3QBN0</accession>
<dbReference type="RefSeq" id="WP_013018483.1">
    <property type="nucleotide sequence ID" value="NC_013947.1"/>
</dbReference>
<dbReference type="Proteomes" id="UP000000844">
    <property type="component" value="Chromosome"/>
</dbReference>
<organism evidence="1 2">
    <name type="scientific">Stackebrandtia nassauensis (strain DSM 44728 / CIP 108903 / NRRL B-16338 / NBRC 102104 / LLR-40K-21)</name>
    <dbReference type="NCBI Taxonomy" id="446470"/>
    <lineage>
        <taxon>Bacteria</taxon>
        <taxon>Bacillati</taxon>
        <taxon>Actinomycetota</taxon>
        <taxon>Actinomycetes</taxon>
        <taxon>Glycomycetales</taxon>
        <taxon>Glycomycetaceae</taxon>
        <taxon>Stackebrandtia</taxon>
    </lineage>
</organism>
<dbReference type="OrthoDB" id="5193978at2"/>
<evidence type="ECO:0000313" key="2">
    <source>
        <dbReference type="Proteomes" id="UP000000844"/>
    </source>
</evidence>
<evidence type="ECO:0000313" key="1">
    <source>
        <dbReference type="EMBL" id="ADD42912.1"/>
    </source>
</evidence>
<keyword evidence="2" id="KW-1185">Reference proteome</keyword>
<gene>
    <name evidence="1" type="ordered locus">Snas_3242</name>
</gene>
<dbReference type="KEGG" id="sna:Snas_3242"/>
<sequence>MTDESTCGTGMAANAVLPTRMAEVVAAMADVLTRHTESLNPDDPAAEAEREAWLAIAAEQRQIARHLTASADRMEAQRELPWADHDMAALTSADATSAFTHFVTAQERLSDLLTEQLVEYRSMLADSRGTDAEA</sequence>
<protein>
    <submittedName>
        <fullName evidence="1">Uncharacterized protein</fullName>
    </submittedName>
</protein>
<dbReference type="AlphaFoldDB" id="D3QBN0"/>
<reference evidence="1 2" key="1">
    <citation type="journal article" date="2009" name="Stand. Genomic Sci.">
        <title>Complete genome sequence of Stackebrandtia nassauensis type strain (LLR-40K-21).</title>
        <authorList>
            <person name="Munk C."/>
            <person name="Lapidus A."/>
            <person name="Copeland A."/>
            <person name="Jando M."/>
            <person name="Mayilraj S."/>
            <person name="Glavina Del Rio T."/>
            <person name="Nolan M."/>
            <person name="Chen F."/>
            <person name="Lucas S."/>
            <person name="Tice H."/>
            <person name="Cheng J.F."/>
            <person name="Han C."/>
            <person name="Detter J.C."/>
            <person name="Bruce D."/>
            <person name="Goodwin L."/>
            <person name="Chain P."/>
            <person name="Pitluck S."/>
            <person name="Goker M."/>
            <person name="Ovchinikova G."/>
            <person name="Pati A."/>
            <person name="Ivanova N."/>
            <person name="Mavromatis K."/>
            <person name="Chen A."/>
            <person name="Palaniappan K."/>
            <person name="Land M."/>
            <person name="Hauser L."/>
            <person name="Chang Y.J."/>
            <person name="Jeffries C.D."/>
            <person name="Bristow J."/>
            <person name="Eisen J.A."/>
            <person name="Markowitz V."/>
            <person name="Hugenholtz P."/>
            <person name="Kyrpides N.C."/>
            <person name="Klenk H.P."/>
        </authorList>
    </citation>
    <scope>NUCLEOTIDE SEQUENCE [LARGE SCALE GENOMIC DNA]</scope>
    <source>
        <strain evidence="2">DSM 44728 / CIP 108903 / NRRL B-16338 / NBRC 102104 / LLR-40K-21</strain>
    </source>
</reference>
<proteinExistence type="predicted"/>
<dbReference type="EMBL" id="CP001778">
    <property type="protein sequence ID" value="ADD42912.1"/>
    <property type="molecule type" value="Genomic_DNA"/>
</dbReference>
<name>D3QBN0_STANL</name>